<dbReference type="AlphaFoldDB" id="A0A7X6RZR7"/>
<name>A0A7X6RZR7_9MYCO</name>
<dbReference type="EMBL" id="JAAXPJ010000020">
    <property type="protein sequence ID" value="NKZ15532.1"/>
    <property type="molecule type" value="Genomic_DNA"/>
</dbReference>
<organism evidence="1 2">
    <name type="scientific">Mycolicibacterium septicum DSM 44393</name>
    <dbReference type="NCBI Taxonomy" id="1341646"/>
    <lineage>
        <taxon>Bacteria</taxon>
        <taxon>Bacillati</taxon>
        <taxon>Actinomycetota</taxon>
        <taxon>Actinomycetes</taxon>
        <taxon>Mycobacteriales</taxon>
        <taxon>Mycobacteriaceae</taxon>
        <taxon>Mycolicibacterium</taxon>
    </lineage>
</organism>
<evidence type="ECO:0000313" key="1">
    <source>
        <dbReference type="EMBL" id="NKZ15532.1"/>
    </source>
</evidence>
<sequence length="196" mass="21164">MTTSPMTETSLGNWMLPESRQTQARIEHAVAQTTANNPSAGPLRTLGVVARRALAQEIEASLRAALNETMADLILEGWHTYDAITTAIKKSHVQPRVKQIVPLHTHVITADREHNLDIEVDSFPVMSLAAKAALRLQLFAAVAVVIDGHIVAIQSGQATANGAVSVNGVEISRKTLAFPLQVELGWRRPPQMVAAT</sequence>
<protein>
    <submittedName>
        <fullName evidence="1">Uncharacterized protein</fullName>
    </submittedName>
</protein>
<proteinExistence type="predicted"/>
<evidence type="ECO:0000313" key="2">
    <source>
        <dbReference type="Proteomes" id="UP000518188"/>
    </source>
</evidence>
<gene>
    <name evidence="1" type="ORF">HGA11_31640</name>
</gene>
<dbReference type="Proteomes" id="UP000518188">
    <property type="component" value="Unassembled WGS sequence"/>
</dbReference>
<dbReference type="RefSeq" id="WP_162563104.1">
    <property type="nucleotide sequence ID" value="NZ_HG322951.1"/>
</dbReference>
<accession>A0A7X6RZR7</accession>
<reference evidence="1 2" key="1">
    <citation type="submission" date="2020-04" db="EMBL/GenBank/DDBJ databases">
        <title>MicrobeNet Type strains.</title>
        <authorList>
            <person name="Nicholson A.C."/>
        </authorList>
    </citation>
    <scope>NUCLEOTIDE SEQUENCE [LARGE SCALE GENOMIC DNA]</scope>
    <source>
        <strain evidence="1 2">ATCC 700731</strain>
    </source>
</reference>
<comment type="caution">
    <text evidence="1">The sequence shown here is derived from an EMBL/GenBank/DDBJ whole genome shotgun (WGS) entry which is preliminary data.</text>
</comment>